<evidence type="ECO:0000256" key="1">
    <source>
        <dbReference type="SAM" id="MobiDB-lite"/>
    </source>
</evidence>
<dbReference type="AlphaFoldDB" id="A0A016WIR5"/>
<organism evidence="2 3">
    <name type="scientific">Ancylostoma ceylanicum</name>
    <dbReference type="NCBI Taxonomy" id="53326"/>
    <lineage>
        <taxon>Eukaryota</taxon>
        <taxon>Metazoa</taxon>
        <taxon>Ecdysozoa</taxon>
        <taxon>Nematoda</taxon>
        <taxon>Chromadorea</taxon>
        <taxon>Rhabditida</taxon>
        <taxon>Rhabditina</taxon>
        <taxon>Rhabditomorpha</taxon>
        <taxon>Strongyloidea</taxon>
        <taxon>Ancylostomatidae</taxon>
        <taxon>Ancylostomatinae</taxon>
        <taxon>Ancylostoma</taxon>
    </lineage>
</organism>
<dbReference type="STRING" id="53326.A0A016WIR5"/>
<proteinExistence type="predicted"/>
<keyword evidence="3" id="KW-1185">Reference proteome</keyword>
<protein>
    <submittedName>
        <fullName evidence="2">Uncharacterized protein</fullName>
    </submittedName>
</protein>
<sequence length="218" mass="25044">MFNFRCLFHFGNAIQRNRDKHGLREAAKKKPVVFRRMQVLPMLSEDLHALSGILTPPQQPIVTEVEERKLAEFMAYMNRTWLPPNGHFRGLWNHSQNYGARTTNYVEGTHTRISHAFGARTPTLREMIRYCKTELTMAKSLIPSYFDGSLNPRYVRPDEQDRQARDEFGRRDADEIGQEGSDEFRRNGLPGGKQECLATTGRDANFDITVGDINSLVV</sequence>
<evidence type="ECO:0000313" key="2">
    <source>
        <dbReference type="EMBL" id="EYC38913.1"/>
    </source>
</evidence>
<evidence type="ECO:0000313" key="3">
    <source>
        <dbReference type="Proteomes" id="UP000024635"/>
    </source>
</evidence>
<reference evidence="3" key="1">
    <citation type="journal article" date="2015" name="Nat. Genet.">
        <title>The genome and transcriptome of the zoonotic hookworm Ancylostoma ceylanicum identify infection-specific gene families.</title>
        <authorList>
            <person name="Schwarz E.M."/>
            <person name="Hu Y."/>
            <person name="Antoshechkin I."/>
            <person name="Miller M.M."/>
            <person name="Sternberg P.W."/>
            <person name="Aroian R.V."/>
        </authorList>
    </citation>
    <scope>NUCLEOTIDE SEQUENCE</scope>
    <source>
        <strain evidence="3">HY135</strain>
    </source>
</reference>
<dbReference type="Proteomes" id="UP000024635">
    <property type="component" value="Unassembled WGS sequence"/>
</dbReference>
<gene>
    <name evidence="2" type="primary">Acey_s0687.g1534</name>
    <name evidence="2" type="ORF">Y032_0687g1534</name>
</gene>
<dbReference type="OrthoDB" id="6123510at2759"/>
<dbReference type="EMBL" id="JARK01000287">
    <property type="protein sequence ID" value="EYC38913.1"/>
    <property type="molecule type" value="Genomic_DNA"/>
</dbReference>
<feature type="compositionally biased region" description="Basic and acidic residues" evidence="1">
    <location>
        <begin position="155"/>
        <end position="174"/>
    </location>
</feature>
<comment type="caution">
    <text evidence="2">The sequence shown here is derived from an EMBL/GenBank/DDBJ whole genome shotgun (WGS) entry which is preliminary data.</text>
</comment>
<feature type="region of interest" description="Disordered" evidence="1">
    <location>
        <begin position="155"/>
        <end position="194"/>
    </location>
</feature>
<name>A0A016WIR5_9BILA</name>
<accession>A0A016WIR5</accession>